<dbReference type="Proteomes" id="UP001202281">
    <property type="component" value="Unassembled WGS sequence"/>
</dbReference>
<accession>A0ABT0BN58</accession>
<dbReference type="EMBL" id="JALHLG010000005">
    <property type="protein sequence ID" value="MCJ2186485.1"/>
    <property type="molecule type" value="Genomic_DNA"/>
</dbReference>
<organism evidence="1 2">
    <name type="scientific">Novosphingobium beihaiensis</name>
    <dbReference type="NCBI Taxonomy" id="2930389"/>
    <lineage>
        <taxon>Bacteria</taxon>
        <taxon>Pseudomonadati</taxon>
        <taxon>Pseudomonadota</taxon>
        <taxon>Alphaproteobacteria</taxon>
        <taxon>Sphingomonadales</taxon>
        <taxon>Sphingomonadaceae</taxon>
        <taxon>Novosphingobium</taxon>
    </lineage>
</organism>
<reference evidence="1 2" key="1">
    <citation type="submission" date="2022-04" db="EMBL/GenBank/DDBJ databases">
        <title>Identification of a novel bacterium isolated from mangrove sediments.</title>
        <authorList>
            <person name="Pan X."/>
        </authorList>
    </citation>
    <scope>NUCLEOTIDE SEQUENCE [LARGE SCALE GENOMIC DNA]</scope>
    <source>
        <strain evidence="1 2">B2638</strain>
    </source>
</reference>
<dbReference type="RefSeq" id="WP_243918900.1">
    <property type="nucleotide sequence ID" value="NZ_JALHLG010000005.1"/>
</dbReference>
<gene>
    <name evidence="1" type="ORF">MTR66_06620</name>
</gene>
<name>A0ABT0BN58_9SPHN</name>
<evidence type="ECO:0000313" key="1">
    <source>
        <dbReference type="EMBL" id="MCJ2186485.1"/>
    </source>
</evidence>
<proteinExistence type="predicted"/>
<evidence type="ECO:0000313" key="2">
    <source>
        <dbReference type="Proteomes" id="UP001202281"/>
    </source>
</evidence>
<protein>
    <submittedName>
        <fullName evidence="1">Uncharacterized protein</fullName>
    </submittedName>
</protein>
<keyword evidence="2" id="KW-1185">Reference proteome</keyword>
<sequence>MSAFYAGKARNHSDDSARHYVNALAVRVSLSAIRFDLAALGAHEDDAEQFWRFVTTPSRLCSFHAGLGKAIDSYRTQFGEISSPYEDEHGKTESDGHG</sequence>
<comment type="caution">
    <text evidence="1">The sequence shown here is derived from an EMBL/GenBank/DDBJ whole genome shotgun (WGS) entry which is preliminary data.</text>
</comment>